<feature type="domain" description="C2H2-type" evidence="5">
    <location>
        <begin position="1310"/>
        <end position="1330"/>
    </location>
</feature>
<proteinExistence type="predicted"/>
<keyword evidence="3" id="KW-0539">Nucleus</keyword>
<dbReference type="GO" id="GO:0005634">
    <property type="term" value="C:nucleus"/>
    <property type="evidence" value="ECO:0007669"/>
    <property type="project" value="UniProtKB-SubCell"/>
</dbReference>
<feature type="domain" description="C2H2-type" evidence="5">
    <location>
        <begin position="932"/>
        <end position="954"/>
    </location>
</feature>
<dbReference type="InterPro" id="IPR013087">
    <property type="entry name" value="Znf_C2H2_type"/>
</dbReference>
<evidence type="ECO:0000259" key="5">
    <source>
        <dbReference type="SMART" id="SM00355"/>
    </source>
</evidence>
<dbReference type="PANTHER" id="PTHR15052:SF2">
    <property type="entry name" value="GENERAL TRANSCRIPTION FACTOR 3C POLYPEPTIDE 2"/>
    <property type="match status" value="1"/>
</dbReference>
<dbReference type="GO" id="GO:0000127">
    <property type="term" value="C:transcription factor TFIIIC complex"/>
    <property type="evidence" value="ECO:0007669"/>
    <property type="project" value="TreeGrafter"/>
</dbReference>
<feature type="domain" description="C2H2-type" evidence="5">
    <location>
        <begin position="1238"/>
        <end position="1259"/>
    </location>
</feature>
<feature type="domain" description="C2H2-type" evidence="5">
    <location>
        <begin position="807"/>
        <end position="829"/>
    </location>
</feature>
<comment type="subcellular location">
    <subcellularLocation>
        <location evidence="1">Nucleus</location>
    </subcellularLocation>
</comment>
<evidence type="ECO:0000256" key="4">
    <source>
        <dbReference type="SAM" id="MobiDB-lite"/>
    </source>
</evidence>
<evidence type="ECO:0000313" key="6">
    <source>
        <dbReference type="EMBL" id="CAH2104804.1"/>
    </source>
</evidence>
<dbReference type="Gene3D" id="2.130.10.10">
    <property type="entry name" value="YVTN repeat-like/Quinoprotein amine dehydrogenase"/>
    <property type="match status" value="1"/>
</dbReference>
<dbReference type="InterPro" id="IPR052416">
    <property type="entry name" value="GTF3C_component"/>
</dbReference>
<accession>A0AAU9V1W8</accession>
<evidence type="ECO:0000313" key="7">
    <source>
        <dbReference type="Proteomes" id="UP001153954"/>
    </source>
</evidence>
<gene>
    <name evidence="6" type="ORF">EEDITHA_LOCUS19139</name>
</gene>
<dbReference type="PANTHER" id="PTHR15052">
    <property type="entry name" value="RNA POLYMERASE III TRANSCRIPTION INITIATION FACTOR COMPLEX SUBUNIT"/>
    <property type="match status" value="1"/>
</dbReference>
<evidence type="ECO:0000256" key="1">
    <source>
        <dbReference type="ARBA" id="ARBA00004123"/>
    </source>
</evidence>
<name>A0AAU9V1W8_EUPED</name>
<dbReference type="Proteomes" id="UP001153954">
    <property type="component" value="Unassembled WGS sequence"/>
</dbReference>
<keyword evidence="7" id="KW-1185">Reference proteome</keyword>
<feature type="domain" description="C2H2-type" evidence="5">
    <location>
        <begin position="744"/>
        <end position="766"/>
    </location>
</feature>
<protein>
    <recommendedName>
        <fullName evidence="5">C2H2-type domain-containing protein</fullName>
    </recommendedName>
</protein>
<reference evidence="6" key="1">
    <citation type="submission" date="2022-03" db="EMBL/GenBank/DDBJ databases">
        <authorList>
            <person name="Tunstrom K."/>
        </authorList>
    </citation>
    <scope>NUCLEOTIDE SEQUENCE</scope>
</reference>
<dbReference type="SMART" id="SM00355">
    <property type="entry name" value="ZnF_C2H2"/>
    <property type="match status" value="7"/>
</dbReference>
<dbReference type="InterPro" id="IPR015943">
    <property type="entry name" value="WD40/YVTN_repeat-like_dom_sf"/>
</dbReference>
<evidence type="ECO:0000256" key="3">
    <source>
        <dbReference type="ARBA" id="ARBA00023242"/>
    </source>
</evidence>
<dbReference type="SUPFAM" id="SSF50978">
    <property type="entry name" value="WD40 repeat-like"/>
    <property type="match status" value="1"/>
</dbReference>
<feature type="domain" description="C2H2-type" evidence="5">
    <location>
        <begin position="1049"/>
        <end position="1071"/>
    </location>
</feature>
<dbReference type="GO" id="GO:0006383">
    <property type="term" value="P:transcription by RNA polymerase III"/>
    <property type="evidence" value="ECO:0007669"/>
    <property type="project" value="TreeGrafter"/>
</dbReference>
<feature type="domain" description="C2H2-type" evidence="5">
    <location>
        <begin position="1148"/>
        <end position="1170"/>
    </location>
</feature>
<feature type="region of interest" description="Disordered" evidence="4">
    <location>
        <begin position="1341"/>
        <end position="1365"/>
    </location>
</feature>
<dbReference type="EMBL" id="CAKOGL010000027">
    <property type="protein sequence ID" value="CAH2104804.1"/>
    <property type="molecule type" value="Genomic_DNA"/>
</dbReference>
<comment type="caution">
    <text evidence="6">The sequence shown here is derived from an EMBL/GenBank/DDBJ whole genome shotgun (WGS) entry which is preliminary data.</text>
</comment>
<keyword evidence="2" id="KW-0804">Transcription</keyword>
<dbReference type="InterPro" id="IPR036322">
    <property type="entry name" value="WD40_repeat_dom_sf"/>
</dbReference>
<evidence type="ECO:0000256" key="2">
    <source>
        <dbReference type="ARBA" id="ARBA00023163"/>
    </source>
</evidence>
<organism evidence="6 7">
    <name type="scientific">Euphydryas editha</name>
    <name type="common">Edith's checkerspot</name>
    <dbReference type="NCBI Taxonomy" id="104508"/>
    <lineage>
        <taxon>Eukaryota</taxon>
        <taxon>Metazoa</taxon>
        <taxon>Ecdysozoa</taxon>
        <taxon>Arthropoda</taxon>
        <taxon>Hexapoda</taxon>
        <taxon>Insecta</taxon>
        <taxon>Pterygota</taxon>
        <taxon>Neoptera</taxon>
        <taxon>Endopterygota</taxon>
        <taxon>Lepidoptera</taxon>
        <taxon>Glossata</taxon>
        <taxon>Ditrysia</taxon>
        <taxon>Papilionoidea</taxon>
        <taxon>Nymphalidae</taxon>
        <taxon>Nymphalinae</taxon>
        <taxon>Euphydryas</taxon>
    </lineage>
</organism>
<sequence length="1920" mass="218097">MNSKNLKKNKEDKFFSNLSNDNPEVLVLPPNLLEKLGINLGNIQPDINSINTSSTETLDYIVQTPPSKKSNIASEKPYMNNCSTETSILKTADLMKESVLLSPTFSTLKPYEILNEADNNYLITSEKSIEDNQIVCNDPTLVQNGHLRLHTEHTKEYPHTDSLDVMEAANEKINNNCVKLTQDRIRDTISNTNFETETLEPNCKNNKSPDTLVSSENCEHLSDKSTKNINQNHTSKPNNKINILSQEILDTERIKQLKIFNSPETRILIPMKIDTTLSKNNKNITERKNLKKLESQSLLNKEQKNTLKGINMNDNVQCVNKNLVSIKRGNESPNTWHNSSDNLVNISDSKDDLSSIDVKQTNNLSHNDKKNEECSEKLTIFQTQQRNDHFEDELINNNTFSTPVKSSLDSMKNINDINKSSNIDHGCDSKEKKFNSEENIVTSKLCIQGVEKPGGELEIFTKKRNKLPNIKTYKSKKLKSCNPKITTKLWENSLENIVGIDYKLNEPKANIQNFPKFCICKDFGSFENFESDELKSSYEHVHFLNRMKIHCSLYELFSIYENKCSTIEEEENDKYFQNLDGHFEEVVITNEPFDNNTCWHHIESIHKNSDLDNNVSSNNELNQYEIIEQVESLKNICLGNNDNRLQTKTVKNVDKGNFTEENIQCEKVSKNDAPSKVSSKGNDCIKLETSVEVHHLRKVEGYDSCKNILLQQESNENGPKKRKRCSISESNDDKSSKKQVTETIRCETCGNRVAKIDWEDHISKKHCFIAWKEGETICSSKKYDNPSRRKKRNIEIDQSSSQSIILLTCGVCQNEVEENLWFEHIGKEHNYLAWEQGSQPLDFTDEEKVLNFLKITRRTIGPLECSHCGVKRTRVASYINHLKNCANIEILSPTSKIYTENENQSEAVSLSKPIKRKSLSKPQQSEIECEHVICGVCHIKVKNEKWIDHICKEHAYLAWKEGDEKLDVNDPQEVNEHLYNLSKDIDGLVCAKCGIRRKYVKSFLTHIRKCTGLSTSLDSTFEVTLNDSSILNINDSTASVDEGDGEKIIKCGVCHKDLEQKYWLNHIQKEHAYMAWKEGQPALNLDDKQEVMQHLNEMNKKYNGLVCNKCGITRKYIKVYLSHIESCESTFASSTPLKEERITGKDSYECAVCSEVVEPKNWKSHAMKKHYNIAWAVGDFPIDLKNPIAVENYLKEYKKYNKKLECFLCGTSRVSPIGFYAHIIQCGKSEKEIEEYKNHCDICNTKYLCIYKNQHIQLHREQEYAKERKKLLEESKMKLEAIRQNESLSDGRLAAKRARNFIGKYQKFEYNCPLCGFGTDDENVLEKHECGKKEYKDYSDSEESADINSSSDESDNSEIDSSSSSVLDSDFTKDIIRKHSGESKSFATRIKRIPFEIKNPKDYLSQSAEEFRKIHYTNETLYPQWRDCKYKIIPDEEISKYMPPLNESCKLLFSHADWKTINKFQAAKINGGYTVFVGSSIQSVSWATGASRSGHERNEVDEGERHFLAVSCHNDTDSPRLDSSQTYSHANMLQIWDFGDFTTPLPKFVLGIAHEYGTVWSIDWCPSGSRDLENSKTIQRLGLLSAACSNGSAYIFSIPYPATITDSDKIIYNLTPVAELRLCRGERRKFQATSTSWSPQRGHSVVVVGYSDGTTALFDLQTDSPLLKETEDGINIFYPYHDERSHNVTITGVSALAGGHAGRAGRAAREGRGVCAASSAAPTGAESARRGAAPVRLRSHLPGSAVVHSPLWPSALIAENDGIVTQAVNELDWWGWGQRLGAVHACGACAYCGALAAFAPPLLRLMTPHPAHSSLHKQPVAFINMKSLSKKRTKQKIDELAIKLEPRTYEDAIKSYGIEFKLIKELDKNQLVQINNKPKEHCHGRFPLNDVPSMAFNPSPKHHRKLAVATHAGVIFVISV</sequence>